<keyword evidence="5" id="KW-0694">RNA-binding</keyword>
<gene>
    <name evidence="8" type="primary">SNRNP35_1</name>
    <name evidence="8" type="ORF">OS493_014749</name>
</gene>
<dbReference type="GO" id="GO:0003729">
    <property type="term" value="F:mRNA binding"/>
    <property type="evidence" value="ECO:0007669"/>
    <property type="project" value="TreeGrafter"/>
</dbReference>
<protein>
    <recommendedName>
        <fullName evidence="2">U11/U12 small nuclear ribonucleoprotein 35 kDa protein</fullName>
    </recommendedName>
    <alternativeName>
        <fullName evidence="4">U1 snRNP-binding protein homolog</fullName>
    </alternativeName>
</protein>
<dbReference type="SMART" id="SM00360">
    <property type="entry name" value="RRM"/>
    <property type="match status" value="1"/>
</dbReference>
<feature type="domain" description="RRM" evidence="7">
    <location>
        <begin position="86"/>
        <end position="164"/>
    </location>
</feature>
<dbReference type="InterPro" id="IPR035979">
    <property type="entry name" value="RBD_domain_sf"/>
</dbReference>
<dbReference type="SUPFAM" id="SSF54928">
    <property type="entry name" value="RNA-binding domain, RBD"/>
    <property type="match status" value="1"/>
</dbReference>
<evidence type="ECO:0000256" key="4">
    <source>
        <dbReference type="ARBA" id="ARBA00031739"/>
    </source>
</evidence>
<dbReference type="InterPro" id="IPR000504">
    <property type="entry name" value="RRM_dom"/>
</dbReference>
<keyword evidence="9" id="KW-1185">Reference proteome</keyword>
<evidence type="ECO:0000256" key="2">
    <source>
        <dbReference type="ARBA" id="ARBA00021080"/>
    </source>
</evidence>
<organism evidence="8 9">
    <name type="scientific">Desmophyllum pertusum</name>
    <dbReference type="NCBI Taxonomy" id="174260"/>
    <lineage>
        <taxon>Eukaryota</taxon>
        <taxon>Metazoa</taxon>
        <taxon>Cnidaria</taxon>
        <taxon>Anthozoa</taxon>
        <taxon>Hexacorallia</taxon>
        <taxon>Scleractinia</taxon>
        <taxon>Caryophylliina</taxon>
        <taxon>Caryophylliidae</taxon>
        <taxon>Desmophyllum</taxon>
    </lineage>
</organism>
<accession>A0A9W9YD43</accession>
<proteinExistence type="predicted"/>
<comment type="caution">
    <text evidence="8">The sequence shown here is derived from an EMBL/GenBank/DDBJ whole genome shotgun (WGS) entry which is preliminary data.</text>
</comment>
<dbReference type="EMBL" id="MU827784">
    <property type="protein sequence ID" value="KAJ7334435.1"/>
    <property type="molecule type" value="Genomic_DNA"/>
</dbReference>
<dbReference type="OrthoDB" id="6159137at2759"/>
<dbReference type="GO" id="GO:0017069">
    <property type="term" value="F:snRNA binding"/>
    <property type="evidence" value="ECO:0007669"/>
    <property type="project" value="TreeGrafter"/>
</dbReference>
<dbReference type="FunFam" id="3.30.70.330:FF:000132">
    <property type="entry name" value="Small nuclear ribonucleoprotein U11/U12 subunit 35"/>
    <property type="match status" value="1"/>
</dbReference>
<feature type="compositionally biased region" description="Basic and acidic residues" evidence="6">
    <location>
        <begin position="182"/>
        <end position="197"/>
    </location>
</feature>
<reference evidence="8" key="1">
    <citation type="submission" date="2023-01" db="EMBL/GenBank/DDBJ databases">
        <title>Genome assembly of the deep-sea coral Lophelia pertusa.</title>
        <authorList>
            <person name="Herrera S."/>
            <person name="Cordes E."/>
        </authorList>
    </citation>
    <scope>NUCLEOTIDE SEQUENCE</scope>
    <source>
        <strain evidence="8">USNM1676648</strain>
        <tissue evidence="8">Polyp</tissue>
    </source>
</reference>
<dbReference type="AlphaFoldDB" id="A0A9W9YD43"/>
<feature type="region of interest" description="Disordered" evidence="6">
    <location>
        <begin position="182"/>
        <end position="242"/>
    </location>
</feature>
<evidence type="ECO:0000256" key="3">
    <source>
        <dbReference type="ARBA" id="ARBA00023242"/>
    </source>
</evidence>
<feature type="compositionally biased region" description="Basic and acidic residues" evidence="6">
    <location>
        <begin position="1"/>
        <end position="10"/>
    </location>
</feature>
<evidence type="ECO:0000313" key="9">
    <source>
        <dbReference type="Proteomes" id="UP001163046"/>
    </source>
</evidence>
<sequence length="242" mass="27420">MKSNRSDRIAADCSGKWSQESDQGAKTDVGYEIPSWNNWSPLAKFYHPLQAGSIDGTDTVPHDRAVTRAMVAKYKPNKRVSGDPDSTLFVGKLSKETSEATLYKVFTKCGELTKCKIVRDVVTGFSKGYAFVEYRSDRDAIAAWREIHNEEIDGCTILVEYEAARVLKGWIPRRLGGGLGGKKESGQLRFGGRDRPFRRPIPGQQGENQHKYLRGSRDHEVGRFAHENPRDTYRERKKQQRP</sequence>
<dbReference type="GO" id="GO:0000398">
    <property type="term" value="P:mRNA splicing, via spliceosome"/>
    <property type="evidence" value="ECO:0007669"/>
    <property type="project" value="TreeGrafter"/>
</dbReference>
<name>A0A9W9YD43_9CNID</name>
<feature type="compositionally biased region" description="Basic and acidic residues" evidence="6">
    <location>
        <begin position="215"/>
        <end position="234"/>
    </location>
</feature>
<dbReference type="Pfam" id="PF00076">
    <property type="entry name" value="RRM_1"/>
    <property type="match status" value="1"/>
</dbReference>
<dbReference type="PANTHER" id="PTHR13952">
    <property type="entry name" value="U1 SMALL NUCLEAR RIBONUCLEOPROTEIN 70 KD"/>
    <property type="match status" value="1"/>
</dbReference>
<dbReference type="InterPro" id="IPR012677">
    <property type="entry name" value="Nucleotide-bd_a/b_plait_sf"/>
</dbReference>
<keyword evidence="8" id="KW-0687">Ribonucleoprotein</keyword>
<dbReference type="PANTHER" id="PTHR13952:SF6">
    <property type="entry name" value="U11_U12 SMALL NUCLEAR RIBONUCLEOPROTEIN 35 KDA PROTEIN"/>
    <property type="match status" value="1"/>
</dbReference>
<evidence type="ECO:0000256" key="6">
    <source>
        <dbReference type="SAM" id="MobiDB-lite"/>
    </source>
</evidence>
<evidence type="ECO:0000256" key="1">
    <source>
        <dbReference type="ARBA" id="ARBA00004123"/>
    </source>
</evidence>
<dbReference type="GO" id="GO:0071011">
    <property type="term" value="C:precatalytic spliceosome"/>
    <property type="evidence" value="ECO:0007669"/>
    <property type="project" value="TreeGrafter"/>
</dbReference>
<dbReference type="Gene3D" id="3.30.70.330">
    <property type="match status" value="1"/>
</dbReference>
<evidence type="ECO:0000259" key="7">
    <source>
        <dbReference type="PROSITE" id="PS50102"/>
    </source>
</evidence>
<evidence type="ECO:0000313" key="8">
    <source>
        <dbReference type="EMBL" id="KAJ7334435.1"/>
    </source>
</evidence>
<feature type="region of interest" description="Disordered" evidence="6">
    <location>
        <begin position="1"/>
        <end position="25"/>
    </location>
</feature>
<dbReference type="InterPro" id="IPR051183">
    <property type="entry name" value="U1_U11-U12_snRNP_70-35kDa"/>
</dbReference>
<comment type="subcellular location">
    <subcellularLocation>
        <location evidence="1">Nucleus</location>
    </subcellularLocation>
</comment>
<dbReference type="Proteomes" id="UP001163046">
    <property type="component" value="Unassembled WGS sequence"/>
</dbReference>
<dbReference type="PROSITE" id="PS50102">
    <property type="entry name" value="RRM"/>
    <property type="match status" value="1"/>
</dbReference>
<keyword evidence="3" id="KW-0539">Nucleus</keyword>
<evidence type="ECO:0000256" key="5">
    <source>
        <dbReference type="PROSITE-ProRule" id="PRU00176"/>
    </source>
</evidence>